<dbReference type="PANTHER" id="PTHR47723:SF18">
    <property type="entry name" value="RNASE H TYPE-1 DOMAIN-CONTAINING PROTEIN"/>
    <property type="match status" value="1"/>
</dbReference>
<organism evidence="2 3">
    <name type="scientific">Lolium multiflorum</name>
    <name type="common">Italian ryegrass</name>
    <name type="synonym">Lolium perenne subsp. multiflorum</name>
    <dbReference type="NCBI Taxonomy" id="4521"/>
    <lineage>
        <taxon>Eukaryota</taxon>
        <taxon>Viridiplantae</taxon>
        <taxon>Streptophyta</taxon>
        <taxon>Embryophyta</taxon>
        <taxon>Tracheophyta</taxon>
        <taxon>Spermatophyta</taxon>
        <taxon>Magnoliopsida</taxon>
        <taxon>Liliopsida</taxon>
        <taxon>Poales</taxon>
        <taxon>Poaceae</taxon>
        <taxon>BOP clade</taxon>
        <taxon>Pooideae</taxon>
        <taxon>Poodae</taxon>
        <taxon>Poeae</taxon>
        <taxon>Poeae Chloroplast Group 2 (Poeae type)</taxon>
        <taxon>Loliodinae</taxon>
        <taxon>Loliinae</taxon>
        <taxon>Lolium</taxon>
    </lineage>
</organism>
<dbReference type="CDD" id="cd06222">
    <property type="entry name" value="RNase_H_like"/>
    <property type="match status" value="1"/>
</dbReference>
<dbReference type="InterPro" id="IPR044730">
    <property type="entry name" value="RNase_H-like_dom_plant"/>
</dbReference>
<dbReference type="AlphaFoldDB" id="A0AAD8RDK6"/>
<proteinExistence type="predicted"/>
<accession>A0AAD8RDK6</accession>
<keyword evidence="3" id="KW-1185">Reference proteome</keyword>
<evidence type="ECO:0000259" key="1">
    <source>
        <dbReference type="Pfam" id="PF13456"/>
    </source>
</evidence>
<feature type="domain" description="RNase H type-1" evidence="1">
    <location>
        <begin position="2"/>
        <end position="64"/>
    </location>
</feature>
<reference evidence="2" key="1">
    <citation type="submission" date="2023-07" db="EMBL/GenBank/DDBJ databases">
        <title>A chromosome-level genome assembly of Lolium multiflorum.</title>
        <authorList>
            <person name="Chen Y."/>
            <person name="Copetti D."/>
            <person name="Kolliker R."/>
            <person name="Studer B."/>
        </authorList>
    </citation>
    <scope>NUCLEOTIDE SEQUENCE</scope>
    <source>
        <strain evidence="2">02402/16</strain>
        <tissue evidence="2">Leaf</tissue>
    </source>
</reference>
<dbReference type="GO" id="GO:0003676">
    <property type="term" value="F:nucleic acid binding"/>
    <property type="evidence" value="ECO:0007669"/>
    <property type="project" value="InterPro"/>
</dbReference>
<comment type="caution">
    <text evidence="2">The sequence shown here is derived from an EMBL/GenBank/DDBJ whole genome shotgun (WGS) entry which is preliminary data.</text>
</comment>
<sequence length="204" mass="22600">MASTGCIIRDSQGQFLAACRVEIEGVIDVTTAEAQAVRDGLRLAERIGCNNVEVESDCLEVVTAFQYPLEHRIVEPEQLEYAAAAKTYLVRRRALRRPPPCPAVVSILPNLSLDVVSLRLSSLSFSRSSSSLSRADAVVRVCFRCLSLQLVVVLSEPQQRQSWMSFACLPSKGRALNWSSGWPVPSALKLRLKFVQYASFFCAY</sequence>
<dbReference type="Gene3D" id="3.30.420.10">
    <property type="entry name" value="Ribonuclease H-like superfamily/Ribonuclease H"/>
    <property type="match status" value="1"/>
</dbReference>
<dbReference type="PANTHER" id="PTHR47723">
    <property type="entry name" value="OS05G0353850 PROTEIN"/>
    <property type="match status" value="1"/>
</dbReference>
<gene>
    <name evidence="2" type="ORF">QYE76_022870</name>
</gene>
<dbReference type="Proteomes" id="UP001231189">
    <property type="component" value="Unassembled WGS sequence"/>
</dbReference>
<dbReference type="EMBL" id="JAUUTY010000006">
    <property type="protein sequence ID" value="KAK1617353.1"/>
    <property type="molecule type" value="Genomic_DNA"/>
</dbReference>
<dbReference type="Pfam" id="PF13456">
    <property type="entry name" value="RVT_3"/>
    <property type="match status" value="1"/>
</dbReference>
<protein>
    <recommendedName>
        <fullName evidence="1">RNase H type-1 domain-containing protein</fullName>
    </recommendedName>
</protein>
<evidence type="ECO:0000313" key="3">
    <source>
        <dbReference type="Proteomes" id="UP001231189"/>
    </source>
</evidence>
<dbReference type="GO" id="GO:0004523">
    <property type="term" value="F:RNA-DNA hybrid ribonuclease activity"/>
    <property type="evidence" value="ECO:0007669"/>
    <property type="project" value="InterPro"/>
</dbReference>
<dbReference type="InterPro" id="IPR036397">
    <property type="entry name" value="RNaseH_sf"/>
</dbReference>
<dbReference type="InterPro" id="IPR002156">
    <property type="entry name" value="RNaseH_domain"/>
</dbReference>
<dbReference type="InterPro" id="IPR053151">
    <property type="entry name" value="RNase_H-like"/>
</dbReference>
<evidence type="ECO:0000313" key="2">
    <source>
        <dbReference type="EMBL" id="KAK1617353.1"/>
    </source>
</evidence>
<name>A0AAD8RDK6_LOLMU</name>